<keyword evidence="3" id="KW-1185">Reference proteome</keyword>
<comment type="caution">
    <text evidence="2">The sequence shown here is derived from an EMBL/GenBank/DDBJ whole genome shotgun (WGS) entry which is preliminary data.</text>
</comment>
<organism evidence="2 3">
    <name type="scientific">Streptomyces plumbiresistens</name>
    <dbReference type="NCBI Taxonomy" id="511811"/>
    <lineage>
        <taxon>Bacteria</taxon>
        <taxon>Bacillati</taxon>
        <taxon>Actinomycetota</taxon>
        <taxon>Actinomycetes</taxon>
        <taxon>Kitasatosporales</taxon>
        <taxon>Streptomycetaceae</taxon>
        <taxon>Streptomyces</taxon>
    </lineage>
</organism>
<name>A0ABP7QR71_9ACTN</name>
<evidence type="ECO:0000256" key="1">
    <source>
        <dbReference type="SAM" id="MobiDB-lite"/>
    </source>
</evidence>
<gene>
    <name evidence="2" type="ORF">GCM10022232_19910</name>
</gene>
<feature type="region of interest" description="Disordered" evidence="1">
    <location>
        <begin position="1"/>
        <end position="21"/>
    </location>
</feature>
<dbReference type="EMBL" id="BAAAZX010000004">
    <property type="protein sequence ID" value="GAA3986819.1"/>
    <property type="molecule type" value="Genomic_DNA"/>
</dbReference>
<sequence>MRSTGDEVHVGAGAVERGADVGADRSGAEYCDFHTRELRSVEGTEELPNSVDEILSTVWKLCQQGFAQDGGAVAETGR</sequence>
<evidence type="ECO:0000313" key="3">
    <source>
        <dbReference type="Proteomes" id="UP001500456"/>
    </source>
</evidence>
<proteinExistence type="predicted"/>
<reference evidence="3" key="1">
    <citation type="journal article" date="2019" name="Int. J. Syst. Evol. Microbiol.">
        <title>The Global Catalogue of Microorganisms (GCM) 10K type strain sequencing project: providing services to taxonomists for standard genome sequencing and annotation.</title>
        <authorList>
            <consortium name="The Broad Institute Genomics Platform"/>
            <consortium name="The Broad Institute Genome Sequencing Center for Infectious Disease"/>
            <person name="Wu L."/>
            <person name="Ma J."/>
        </authorList>
    </citation>
    <scope>NUCLEOTIDE SEQUENCE [LARGE SCALE GENOMIC DNA]</scope>
    <source>
        <strain evidence="3">JCM 16924</strain>
    </source>
</reference>
<protein>
    <submittedName>
        <fullName evidence="2">Uncharacterized protein</fullName>
    </submittedName>
</protein>
<dbReference type="Proteomes" id="UP001500456">
    <property type="component" value="Unassembled WGS sequence"/>
</dbReference>
<evidence type="ECO:0000313" key="2">
    <source>
        <dbReference type="EMBL" id="GAA3986819.1"/>
    </source>
</evidence>
<accession>A0ABP7QR71</accession>